<proteinExistence type="predicted"/>
<feature type="non-terminal residue" evidence="1">
    <location>
        <position position="324"/>
    </location>
</feature>
<sequence>MRNVAGSSAGAAPRAGPIIPAPRRSLLAVRCAALPIGIDSVGNIISSLSQSAPLPSLPSLELLNDPRVWHNLPPHFGSRAFADAAEALAARASSLAPSLPPPLDFHFPQLDSAAALEGALAPLTAAAAAGLTSSSFSLPSSLSDPTTLLERLPHLADPGLFSTASAPGSWENLTQALQNSVQAAAAVVESAAVATGAQLAAAAAAAANDVVDGRAVRDVGSALTAAAEALSSGELPPHFGTAAAAAAVQAAVAALSHWAAALLAAAGDVAGGGSRLELLDPEAAAALTSALGELRSVAGLMTVTLPPVVAVGGNAVAAAVTAAG</sequence>
<dbReference type="EMBL" id="BMAR01000005">
    <property type="protein sequence ID" value="GFR43296.1"/>
    <property type="molecule type" value="Genomic_DNA"/>
</dbReference>
<evidence type="ECO:0000313" key="2">
    <source>
        <dbReference type="Proteomes" id="UP001054857"/>
    </source>
</evidence>
<accession>A0AAD3HJW2</accession>
<organism evidence="1 2">
    <name type="scientific">Astrephomene gubernaculifera</name>
    <dbReference type="NCBI Taxonomy" id="47775"/>
    <lineage>
        <taxon>Eukaryota</taxon>
        <taxon>Viridiplantae</taxon>
        <taxon>Chlorophyta</taxon>
        <taxon>core chlorophytes</taxon>
        <taxon>Chlorophyceae</taxon>
        <taxon>CS clade</taxon>
        <taxon>Chlamydomonadales</taxon>
        <taxon>Astrephomenaceae</taxon>
        <taxon>Astrephomene</taxon>
    </lineage>
</organism>
<dbReference type="Proteomes" id="UP001054857">
    <property type="component" value="Unassembled WGS sequence"/>
</dbReference>
<reference evidence="1 2" key="1">
    <citation type="journal article" date="2021" name="Sci. Rep.">
        <title>Genome sequencing of the multicellular alga Astrephomene provides insights into convergent evolution of germ-soma differentiation.</title>
        <authorList>
            <person name="Yamashita S."/>
            <person name="Yamamoto K."/>
            <person name="Matsuzaki R."/>
            <person name="Suzuki S."/>
            <person name="Yamaguchi H."/>
            <person name="Hirooka S."/>
            <person name="Minakuchi Y."/>
            <person name="Miyagishima S."/>
            <person name="Kawachi M."/>
            <person name="Toyoda A."/>
            <person name="Nozaki H."/>
        </authorList>
    </citation>
    <scope>NUCLEOTIDE SEQUENCE [LARGE SCALE GENOMIC DNA]</scope>
    <source>
        <strain evidence="1 2">NIES-4017</strain>
    </source>
</reference>
<name>A0AAD3HJW2_9CHLO</name>
<gene>
    <name evidence="1" type="ORF">Agub_g4362</name>
</gene>
<keyword evidence="2" id="KW-1185">Reference proteome</keyword>
<evidence type="ECO:0000313" key="1">
    <source>
        <dbReference type="EMBL" id="GFR43296.1"/>
    </source>
</evidence>
<comment type="caution">
    <text evidence="1">The sequence shown here is derived from an EMBL/GenBank/DDBJ whole genome shotgun (WGS) entry which is preliminary data.</text>
</comment>
<dbReference type="AlphaFoldDB" id="A0AAD3HJW2"/>
<protein>
    <submittedName>
        <fullName evidence="1">Uncharacterized protein</fullName>
    </submittedName>
</protein>